<accession>A0A1G8D4I6</accession>
<dbReference type="InterPro" id="IPR005119">
    <property type="entry name" value="LysR_subst-bd"/>
</dbReference>
<dbReference type="STRING" id="83401.SAMN05421742_107171"/>
<dbReference type="InterPro" id="IPR036388">
    <property type="entry name" value="WH-like_DNA-bd_sf"/>
</dbReference>
<dbReference type="SUPFAM" id="SSF53850">
    <property type="entry name" value="Periplasmic binding protein-like II"/>
    <property type="match status" value="1"/>
</dbReference>
<dbReference type="Pfam" id="PF00126">
    <property type="entry name" value="HTH_1"/>
    <property type="match status" value="1"/>
</dbReference>
<keyword evidence="9" id="KW-1185">Reference proteome</keyword>
<dbReference type="InterPro" id="IPR000847">
    <property type="entry name" value="LysR_HTH_N"/>
</dbReference>
<dbReference type="Pfam" id="PF03466">
    <property type="entry name" value="LysR_substrate"/>
    <property type="match status" value="1"/>
</dbReference>
<proteinExistence type="inferred from homology"/>
<dbReference type="PRINTS" id="PR00039">
    <property type="entry name" value="HTHLYSR"/>
</dbReference>
<dbReference type="PANTHER" id="PTHR30126">
    <property type="entry name" value="HTH-TYPE TRANSCRIPTIONAL REGULATOR"/>
    <property type="match status" value="1"/>
</dbReference>
<dbReference type="Proteomes" id="UP000217076">
    <property type="component" value="Unassembled WGS sequence"/>
</dbReference>
<evidence type="ECO:0000259" key="7">
    <source>
        <dbReference type="PROSITE" id="PS50931"/>
    </source>
</evidence>
<evidence type="ECO:0000313" key="8">
    <source>
        <dbReference type="EMBL" id="SDH52299.1"/>
    </source>
</evidence>
<evidence type="ECO:0000256" key="5">
    <source>
        <dbReference type="ARBA" id="ARBA00039279"/>
    </source>
</evidence>
<dbReference type="FunFam" id="1.10.10.10:FF:000001">
    <property type="entry name" value="LysR family transcriptional regulator"/>
    <property type="match status" value="1"/>
</dbReference>
<name>A0A1G8D4I6_9PROT</name>
<dbReference type="Gene3D" id="3.40.190.290">
    <property type="match status" value="1"/>
</dbReference>
<dbReference type="AlphaFoldDB" id="A0A1G8D4I6"/>
<dbReference type="SUPFAM" id="SSF46785">
    <property type="entry name" value="Winged helix' DNA-binding domain"/>
    <property type="match status" value="1"/>
</dbReference>
<reference evidence="9" key="1">
    <citation type="submission" date="2016-10" db="EMBL/GenBank/DDBJ databases">
        <authorList>
            <person name="Varghese N."/>
            <person name="Submissions S."/>
        </authorList>
    </citation>
    <scope>NUCLEOTIDE SEQUENCE [LARGE SCALE GENOMIC DNA]</scope>
    <source>
        <strain evidence="9">930I</strain>
    </source>
</reference>
<keyword evidence="3 8" id="KW-0238">DNA-binding</keyword>
<evidence type="ECO:0000256" key="6">
    <source>
        <dbReference type="ARBA" id="ARBA00043141"/>
    </source>
</evidence>
<dbReference type="InterPro" id="IPR036390">
    <property type="entry name" value="WH_DNA-bd_sf"/>
</dbReference>
<comment type="similarity">
    <text evidence="1">Belongs to the LysR transcriptional regulatory family.</text>
</comment>
<evidence type="ECO:0000256" key="2">
    <source>
        <dbReference type="ARBA" id="ARBA00023015"/>
    </source>
</evidence>
<evidence type="ECO:0000256" key="1">
    <source>
        <dbReference type="ARBA" id="ARBA00009437"/>
    </source>
</evidence>
<dbReference type="CDD" id="cd08419">
    <property type="entry name" value="PBP2_CbbR_RubisCO_like"/>
    <property type="match status" value="1"/>
</dbReference>
<dbReference type="GO" id="GO:0000976">
    <property type="term" value="F:transcription cis-regulatory region binding"/>
    <property type="evidence" value="ECO:0007669"/>
    <property type="project" value="TreeGrafter"/>
</dbReference>
<evidence type="ECO:0000313" key="9">
    <source>
        <dbReference type="Proteomes" id="UP000217076"/>
    </source>
</evidence>
<dbReference type="GO" id="GO:0003700">
    <property type="term" value="F:DNA-binding transcription factor activity"/>
    <property type="evidence" value="ECO:0007669"/>
    <property type="project" value="InterPro"/>
</dbReference>
<dbReference type="PANTHER" id="PTHR30126:SF5">
    <property type="entry name" value="HTH-TYPE TRANSCRIPTIONAL ACTIVATOR CMPR"/>
    <property type="match status" value="1"/>
</dbReference>
<dbReference type="EMBL" id="FNCV01000007">
    <property type="protein sequence ID" value="SDH52299.1"/>
    <property type="molecule type" value="Genomic_DNA"/>
</dbReference>
<evidence type="ECO:0000256" key="3">
    <source>
        <dbReference type="ARBA" id="ARBA00023125"/>
    </source>
</evidence>
<sequence>MEIIRSPYDWCAMPPTLRQLDTFLAVARHRNFTRAAEDLALTQPAVSQQIRQLENSVGLPLLEQLGRRIDLTEAGREVLAYAQAIRRQMDEMEGVLDALRGLEKGRLAIAAATAANYFAPHLLGSFQARHPGVTVSLEIANSATVIERLRANDVDMAIMGRPPRDLPVKVATFKDNPLILIAAPSHPLARPHPGHEVAEQRKLPLTRLAGETFLVREAGSGTRAAFQRFFEGHGITVRQGMELGSDEAIKQSVAAGLGLGMMSRGAVEAELIAGRVVELPVEHFPFVRQWNLVHRQGKRLSAPADAFRTHVLAQSGRRRSI</sequence>
<protein>
    <recommendedName>
        <fullName evidence="5">HTH-type transcriptional regulator CbbR</fullName>
    </recommendedName>
    <alternativeName>
        <fullName evidence="6">RuBisCO operon transcriptional regulator</fullName>
    </alternativeName>
</protein>
<keyword evidence="4" id="KW-0804">Transcription</keyword>
<organism evidence="8 9">
    <name type="scientific">Roseospirillum parvum</name>
    <dbReference type="NCBI Taxonomy" id="83401"/>
    <lineage>
        <taxon>Bacteria</taxon>
        <taxon>Pseudomonadati</taxon>
        <taxon>Pseudomonadota</taxon>
        <taxon>Alphaproteobacteria</taxon>
        <taxon>Rhodospirillales</taxon>
        <taxon>Rhodospirillaceae</taxon>
        <taxon>Roseospirillum</taxon>
    </lineage>
</organism>
<dbReference type="Gene3D" id="1.10.10.10">
    <property type="entry name" value="Winged helix-like DNA-binding domain superfamily/Winged helix DNA-binding domain"/>
    <property type="match status" value="1"/>
</dbReference>
<dbReference type="PROSITE" id="PS50931">
    <property type="entry name" value="HTH_LYSR"/>
    <property type="match status" value="1"/>
</dbReference>
<keyword evidence="2" id="KW-0805">Transcription regulation</keyword>
<evidence type="ECO:0000256" key="4">
    <source>
        <dbReference type="ARBA" id="ARBA00023163"/>
    </source>
</evidence>
<feature type="domain" description="HTH lysR-type" evidence="7">
    <location>
        <begin position="15"/>
        <end position="72"/>
    </location>
</feature>
<gene>
    <name evidence="8" type="ORF">SAMN05421742_107171</name>
</gene>